<organism evidence="4 5">
    <name type="scientific">Rhodoplanes elegans</name>
    <dbReference type="NCBI Taxonomy" id="29408"/>
    <lineage>
        <taxon>Bacteria</taxon>
        <taxon>Pseudomonadati</taxon>
        <taxon>Pseudomonadota</taxon>
        <taxon>Alphaproteobacteria</taxon>
        <taxon>Hyphomicrobiales</taxon>
        <taxon>Nitrobacteraceae</taxon>
        <taxon>Rhodoplanes</taxon>
    </lineage>
</organism>
<evidence type="ECO:0000259" key="3">
    <source>
        <dbReference type="Pfam" id="PF03061"/>
    </source>
</evidence>
<sequence>MWAGDAACQNLGIEILAVGPGTATLAMSVRDTMVNGHDTAHGGYIFALADTAFAYACNSYGLVTVAAQCSITFIRPGRRGGRLIAEAREVSRAGRNGIYDVRVSSDGVVIAEFRGHSRTIGGSFIDGGEAAAEAPSA</sequence>
<protein>
    <submittedName>
        <fullName evidence="4">Phenylacetic acid degradation protein PaaD</fullName>
    </submittedName>
</protein>
<proteinExistence type="inferred from homology"/>
<dbReference type="GO" id="GO:0016289">
    <property type="term" value="F:acyl-CoA hydrolase activity"/>
    <property type="evidence" value="ECO:0007669"/>
    <property type="project" value="UniProtKB-ARBA"/>
</dbReference>
<dbReference type="SUPFAM" id="SSF54637">
    <property type="entry name" value="Thioesterase/thiol ester dehydrase-isomerase"/>
    <property type="match status" value="1"/>
</dbReference>
<dbReference type="Gene3D" id="3.10.129.10">
    <property type="entry name" value="Hotdog Thioesterase"/>
    <property type="match status" value="1"/>
</dbReference>
<dbReference type="OrthoDB" id="32575at2"/>
<dbReference type="AlphaFoldDB" id="A0A327KPE3"/>
<dbReference type="InterPro" id="IPR003736">
    <property type="entry name" value="PAAI_dom"/>
</dbReference>
<dbReference type="RefSeq" id="WP_111356397.1">
    <property type="nucleotide sequence ID" value="NZ_NHSK01000108.1"/>
</dbReference>
<dbReference type="CDD" id="cd03443">
    <property type="entry name" value="PaaI_thioesterase"/>
    <property type="match status" value="1"/>
</dbReference>
<dbReference type="NCBIfam" id="TIGR00369">
    <property type="entry name" value="unchar_dom_1"/>
    <property type="match status" value="1"/>
</dbReference>
<dbReference type="Proteomes" id="UP000248863">
    <property type="component" value="Unassembled WGS sequence"/>
</dbReference>
<dbReference type="InterPro" id="IPR011973">
    <property type="entry name" value="PaaD"/>
</dbReference>
<dbReference type="NCBIfam" id="TIGR02286">
    <property type="entry name" value="PaaD"/>
    <property type="match status" value="1"/>
</dbReference>
<feature type="domain" description="Thioesterase" evidence="3">
    <location>
        <begin position="38"/>
        <end position="107"/>
    </location>
</feature>
<keyword evidence="2" id="KW-0378">Hydrolase</keyword>
<evidence type="ECO:0000256" key="2">
    <source>
        <dbReference type="ARBA" id="ARBA00022801"/>
    </source>
</evidence>
<keyword evidence="5" id="KW-1185">Reference proteome</keyword>
<dbReference type="InterPro" id="IPR006683">
    <property type="entry name" value="Thioestr_dom"/>
</dbReference>
<comment type="caution">
    <text evidence="4">The sequence shown here is derived from an EMBL/GenBank/DDBJ whole genome shotgun (WGS) entry which is preliminary data.</text>
</comment>
<evidence type="ECO:0000256" key="1">
    <source>
        <dbReference type="ARBA" id="ARBA00008324"/>
    </source>
</evidence>
<evidence type="ECO:0000313" key="4">
    <source>
        <dbReference type="EMBL" id="RAI40241.1"/>
    </source>
</evidence>
<dbReference type="PANTHER" id="PTHR42856:SF1">
    <property type="entry name" value="ACYL-COENZYME A THIOESTERASE PAAI"/>
    <property type="match status" value="1"/>
</dbReference>
<dbReference type="InterPro" id="IPR029069">
    <property type="entry name" value="HotDog_dom_sf"/>
</dbReference>
<accession>A0A327KPE3</accession>
<name>A0A327KPE3_9BRAD</name>
<dbReference type="PANTHER" id="PTHR42856">
    <property type="entry name" value="ACYL-COENZYME A THIOESTERASE PAAI"/>
    <property type="match status" value="1"/>
</dbReference>
<dbReference type="FunFam" id="3.10.129.10:FF:000022">
    <property type="entry name" value="Phenylacetic acid degradation protein"/>
    <property type="match status" value="1"/>
</dbReference>
<gene>
    <name evidence="4" type="primary">paaD</name>
    <name evidence="4" type="ORF">CH338_06860</name>
</gene>
<comment type="similarity">
    <text evidence="1">Belongs to the thioesterase PaaI family.</text>
</comment>
<dbReference type="EMBL" id="NPEU01000046">
    <property type="protein sequence ID" value="RAI40241.1"/>
    <property type="molecule type" value="Genomic_DNA"/>
</dbReference>
<reference evidence="4 5" key="1">
    <citation type="submission" date="2017-07" db="EMBL/GenBank/DDBJ databases">
        <title>Draft Genome Sequences of Select Purple Nonsulfur Bacteria.</title>
        <authorList>
            <person name="Lasarre B."/>
            <person name="Mckinlay J.B."/>
        </authorList>
    </citation>
    <scope>NUCLEOTIDE SEQUENCE [LARGE SCALE GENOMIC DNA]</scope>
    <source>
        <strain evidence="4 5">DSM 11907</strain>
    </source>
</reference>
<dbReference type="InterPro" id="IPR052723">
    <property type="entry name" value="Acyl-CoA_thioesterase_PaaI"/>
</dbReference>
<dbReference type="Pfam" id="PF03061">
    <property type="entry name" value="4HBT"/>
    <property type="match status" value="1"/>
</dbReference>
<evidence type="ECO:0000313" key="5">
    <source>
        <dbReference type="Proteomes" id="UP000248863"/>
    </source>
</evidence>